<comment type="caution">
    <text evidence="2">The sequence shown here is derived from an EMBL/GenBank/DDBJ whole genome shotgun (WGS) entry which is preliminary data.</text>
</comment>
<keyword evidence="1" id="KW-0472">Membrane</keyword>
<keyword evidence="1" id="KW-0812">Transmembrane</keyword>
<name>A0ABV2KV60_9BACI</name>
<dbReference type="EMBL" id="JBEPMX010000007">
    <property type="protein sequence ID" value="MET3683458.1"/>
    <property type="molecule type" value="Genomic_DNA"/>
</dbReference>
<evidence type="ECO:0000313" key="3">
    <source>
        <dbReference type="Proteomes" id="UP001549167"/>
    </source>
</evidence>
<keyword evidence="3" id="KW-1185">Reference proteome</keyword>
<proteinExistence type="predicted"/>
<reference evidence="2 3" key="1">
    <citation type="submission" date="2024-06" db="EMBL/GenBank/DDBJ databases">
        <title>Genomic Encyclopedia of Type Strains, Phase IV (KMG-IV): sequencing the most valuable type-strain genomes for metagenomic binning, comparative biology and taxonomic classification.</title>
        <authorList>
            <person name="Goeker M."/>
        </authorList>
    </citation>
    <scope>NUCLEOTIDE SEQUENCE [LARGE SCALE GENOMIC DNA]</scope>
    <source>
        <strain evidence="2 3">DSM 23520</strain>
    </source>
</reference>
<keyword evidence="1" id="KW-1133">Transmembrane helix</keyword>
<gene>
    <name evidence="2" type="ORF">ABID56_001553</name>
</gene>
<dbReference type="Proteomes" id="UP001549167">
    <property type="component" value="Unassembled WGS sequence"/>
</dbReference>
<sequence length="33" mass="3941">MKIREAETFTSIGHFLYQLLSLLFWSSYQIFIG</sequence>
<accession>A0ABV2KV60</accession>
<evidence type="ECO:0000313" key="2">
    <source>
        <dbReference type="EMBL" id="MET3683458.1"/>
    </source>
</evidence>
<protein>
    <submittedName>
        <fullName evidence="2">Uncharacterized protein</fullName>
    </submittedName>
</protein>
<organism evidence="2 3">
    <name type="scientific">Alkalibacillus flavidus</name>
    <dbReference type="NCBI Taxonomy" id="546021"/>
    <lineage>
        <taxon>Bacteria</taxon>
        <taxon>Bacillati</taxon>
        <taxon>Bacillota</taxon>
        <taxon>Bacilli</taxon>
        <taxon>Bacillales</taxon>
        <taxon>Bacillaceae</taxon>
        <taxon>Alkalibacillus</taxon>
    </lineage>
</organism>
<evidence type="ECO:0000256" key="1">
    <source>
        <dbReference type="SAM" id="Phobius"/>
    </source>
</evidence>
<feature type="transmembrane region" description="Helical" evidence="1">
    <location>
        <begin position="12"/>
        <end position="32"/>
    </location>
</feature>